<accession>A0A1Y2E1R2</accession>
<dbReference type="PANTHER" id="PTHR43591:SF102">
    <property type="entry name" value="S-ADENOSYL-L-METHIONINE-DEPENDENT METHYLTRANSFERASE"/>
    <property type="match status" value="1"/>
</dbReference>
<dbReference type="SUPFAM" id="SSF53335">
    <property type="entry name" value="S-adenosyl-L-methionine-dependent methyltransferases"/>
    <property type="match status" value="1"/>
</dbReference>
<dbReference type="GO" id="GO:0032259">
    <property type="term" value="P:methylation"/>
    <property type="evidence" value="ECO:0007669"/>
    <property type="project" value="UniProtKB-KW"/>
</dbReference>
<keyword evidence="4" id="KW-1185">Reference proteome</keyword>
<dbReference type="Gene3D" id="3.40.50.150">
    <property type="entry name" value="Vaccinia Virus protein VP39"/>
    <property type="match status" value="1"/>
</dbReference>
<protein>
    <submittedName>
        <fullName evidence="3">S-adenosyl-L-methionine-dependent methyltransferase</fullName>
    </submittedName>
</protein>
<comment type="similarity">
    <text evidence="1">Belongs to the methyltransferase superfamily. LaeA methyltransferase family.</text>
</comment>
<reference evidence="3 4" key="1">
    <citation type="submission" date="2016-07" db="EMBL/GenBank/DDBJ databases">
        <title>Pervasive Adenine N6-methylation of Active Genes in Fungi.</title>
        <authorList>
            <consortium name="DOE Joint Genome Institute"/>
            <person name="Mondo S.J."/>
            <person name="Dannebaum R.O."/>
            <person name="Kuo R.C."/>
            <person name="Labutti K."/>
            <person name="Haridas S."/>
            <person name="Kuo A."/>
            <person name="Salamov A."/>
            <person name="Ahrendt S.R."/>
            <person name="Lipzen A."/>
            <person name="Sullivan W."/>
            <person name="Andreopoulos W.B."/>
            <person name="Clum A."/>
            <person name="Lindquist E."/>
            <person name="Daum C."/>
            <person name="Ramamoorthy G.K."/>
            <person name="Gryganskyi A."/>
            <person name="Culley D."/>
            <person name="Magnuson J.K."/>
            <person name="James T.Y."/>
            <person name="O'Malley M.A."/>
            <person name="Stajich J.E."/>
            <person name="Spatafora J.W."/>
            <person name="Visel A."/>
            <person name="Grigoriev I.V."/>
        </authorList>
    </citation>
    <scope>NUCLEOTIDE SEQUENCE [LARGE SCALE GENOMIC DNA]</scope>
    <source>
        <strain evidence="3 4">CBS 129021</strain>
    </source>
</reference>
<dbReference type="CDD" id="cd02440">
    <property type="entry name" value="AdoMet_MTases"/>
    <property type="match status" value="1"/>
</dbReference>
<dbReference type="EMBL" id="MCFJ01000006">
    <property type="protein sequence ID" value="ORY65491.1"/>
    <property type="molecule type" value="Genomic_DNA"/>
</dbReference>
<dbReference type="GO" id="GO:0008168">
    <property type="term" value="F:methyltransferase activity"/>
    <property type="evidence" value="ECO:0007669"/>
    <property type="project" value="UniProtKB-KW"/>
</dbReference>
<evidence type="ECO:0000256" key="1">
    <source>
        <dbReference type="ARBA" id="ARBA00038158"/>
    </source>
</evidence>
<comment type="caution">
    <text evidence="3">The sequence shown here is derived from an EMBL/GenBank/DDBJ whole genome shotgun (WGS) entry which is preliminary data.</text>
</comment>
<keyword evidence="3" id="KW-0489">Methyltransferase</keyword>
<sequence>MPSALVAGGSTGQNTQQHQRDDFFTPGGLFRPEELNRPASGQSVLDQDSVVGDFGRTYHAYNEGKYLLPNNGAEQDRLDFQHAAFTILLGDRLTLAPIPKNPQHVLDVATGTGIRAIEFADKSPLSHITGTDLSAIQPNNAPPNCHFLKDDAEEEWVFPHKFDYVHLRFVFSCFSDPKNVMRNAFGSMKPGGWIEFQDPFTNELISVTGLMTCVGTAYQRWGQAVVRGVAAAVGRDIAVAPYYAAWLREVGFVDVVERRMIWPANPWSEDPD</sequence>
<dbReference type="InParanoid" id="A0A1Y2E1R2"/>
<evidence type="ECO:0000256" key="2">
    <source>
        <dbReference type="SAM" id="MobiDB-lite"/>
    </source>
</evidence>
<dbReference type="GeneID" id="63781276"/>
<dbReference type="Pfam" id="PF13489">
    <property type="entry name" value="Methyltransf_23"/>
    <property type="match status" value="1"/>
</dbReference>
<name>A0A1Y2E1R2_9PEZI</name>
<feature type="region of interest" description="Disordered" evidence="2">
    <location>
        <begin position="1"/>
        <end position="46"/>
    </location>
</feature>
<dbReference type="OrthoDB" id="2013972at2759"/>
<gene>
    <name evidence="3" type="ORF">BCR38DRAFT_514217</name>
</gene>
<proteinExistence type="inferred from homology"/>
<dbReference type="PANTHER" id="PTHR43591">
    <property type="entry name" value="METHYLTRANSFERASE"/>
    <property type="match status" value="1"/>
</dbReference>
<organism evidence="3 4">
    <name type="scientific">Pseudomassariella vexata</name>
    <dbReference type="NCBI Taxonomy" id="1141098"/>
    <lineage>
        <taxon>Eukaryota</taxon>
        <taxon>Fungi</taxon>
        <taxon>Dikarya</taxon>
        <taxon>Ascomycota</taxon>
        <taxon>Pezizomycotina</taxon>
        <taxon>Sordariomycetes</taxon>
        <taxon>Xylariomycetidae</taxon>
        <taxon>Amphisphaeriales</taxon>
        <taxon>Pseudomassariaceae</taxon>
        <taxon>Pseudomassariella</taxon>
    </lineage>
</organism>
<dbReference type="InterPro" id="IPR029063">
    <property type="entry name" value="SAM-dependent_MTases_sf"/>
</dbReference>
<dbReference type="Proteomes" id="UP000193689">
    <property type="component" value="Unassembled WGS sequence"/>
</dbReference>
<evidence type="ECO:0000313" key="3">
    <source>
        <dbReference type="EMBL" id="ORY65491.1"/>
    </source>
</evidence>
<evidence type="ECO:0000313" key="4">
    <source>
        <dbReference type="Proteomes" id="UP000193689"/>
    </source>
</evidence>
<dbReference type="AlphaFoldDB" id="A0A1Y2E1R2"/>
<dbReference type="RefSeq" id="XP_040716643.1">
    <property type="nucleotide sequence ID" value="XM_040865064.1"/>
</dbReference>
<keyword evidence="3" id="KW-0808">Transferase</keyword>